<sequence length="288" mass="31433">MSVVIPVRNGADWIDEQLTALAAQDFDGTWEVVIADNGSTDDTRERVGARADAFPVRLRVVDAGRRPGISHARNTGLLASTAPLVAFCDADDRADSRWLSAAVGALADLEVVSGETRLLGERAGPEAEVLDLARAVVGCNFAVRRATYLEIGGMDEGLPPYGCEEFELAIRAEAAHVRIGVDETMVMFHRPTEGFTHVVTKIYRSATAEAVVWQRHPTRFADRLRLRYPVGGLLRLPALWLADVRAGRGFDRRAAARRVVTLVGNIAGLVLLRRGAYAEPVLIREQRA</sequence>
<gene>
    <name evidence="2" type="ORF">GCM10011519_27250</name>
</gene>
<reference evidence="2" key="2">
    <citation type="submission" date="2020-09" db="EMBL/GenBank/DDBJ databases">
        <authorList>
            <person name="Sun Q."/>
            <person name="Zhou Y."/>
        </authorList>
    </citation>
    <scope>NUCLEOTIDE SEQUENCE</scope>
    <source>
        <strain evidence="2">CGMCC 1.16067</strain>
    </source>
</reference>
<dbReference type="AlphaFoldDB" id="A0A917F7S4"/>
<dbReference type="CDD" id="cd00761">
    <property type="entry name" value="Glyco_tranf_GTA_type"/>
    <property type="match status" value="1"/>
</dbReference>
<dbReference type="EMBL" id="BMKQ01000001">
    <property type="protein sequence ID" value="GGF51780.1"/>
    <property type="molecule type" value="Genomic_DNA"/>
</dbReference>
<proteinExistence type="predicted"/>
<feature type="domain" description="Glycosyltransferase 2-like" evidence="1">
    <location>
        <begin position="2"/>
        <end position="112"/>
    </location>
</feature>
<organism evidence="2 3">
    <name type="scientific">Marmoricola endophyticus</name>
    <dbReference type="NCBI Taxonomy" id="2040280"/>
    <lineage>
        <taxon>Bacteria</taxon>
        <taxon>Bacillati</taxon>
        <taxon>Actinomycetota</taxon>
        <taxon>Actinomycetes</taxon>
        <taxon>Propionibacteriales</taxon>
        <taxon>Nocardioidaceae</taxon>
        <taxon>Marmoricola</taxon>
    </lineage>
</organism>
<reference evidence="2" key="1">
    <citation type="journal article" date="2014" name="Int. J. Syst. Evol. Microbiol.">
        <title>Complete genome sequence of Corynebacterium casei LMG S-19264T (=DSM 44701T), isolated from a smear-ripened cheese.</title>
        <authorList>
            <consortium name="US DOE Joint Genome Institute (JGI-PGF)"/>
            <person name="Walter F."/>
            <person name="Albersmeier A."/>
            <person name="Kalinowski J."/>
            <person name="Ruckert C."/>
        </authorList>
    </citation>
    <scope>NUCLEOTIDE SEQUENCE</scope>
    <source>
        <strain evidence="2">CGMCC 1.16067</strain>
    </source>
</reference>
<evidence type="ECO:0000313" key="3">
    <source>
        <dbReference type="Proteomes" id="UP000649179"/>
    </source>
</evidence>
<name>A0A917F7S4_9ACTN</name>
<dbReference type="InterPro" id="IPR001173">
    <property type="entry name" value="Glyco_trans_2-like"/>
</dbReference>
<dbReference type="SUPFAM" id="SSF53448">
    <property type="entry name" value="Nucleotide-diphospho-sugar transferases"/>
    <property type="match status" value="1"/>
</dbReference>
<dbReference type="Gene3D" id="3.90.550.10">
    <property type="entry name" value="Spore Coat Polysaccharide Biosynthesis Protein SpsA, Chain A"/>
    <property type="match status" value="1"/>
</dbReference>
<dbReference type="PANTHER" id="PTHR43685">
    <property type="entry name" value="GLYCOSYLTRANSFERASE"/>
    <property type="match status" value="1"/>
</dbReference>
<accession>A0A917F7S4</accession>
<comment type="caution">
    <text evidence="2">The sequence shown here is derived from an EMBL/GenBank/DDBJ whole genome shotgun (WGS) entry which is preliminary data.</text>
</comment>
<keyword evidence="3" id="KW-1185">Reference proteome</keyword>
<protein>
    <recommendedName>
        <fullName evidence="1">Glycosyltransferase 2-like domain-containing protein</fullName>
    </recommendedName>
</protein>
<dbReference type="InterPro" id="IPR029044">
    <property type="entry name" value="Nucleotide-diphossugar_trans"/>
</dbReference>
<evidence type="ECO:0000313" key="2">
    <source>
        <dbReference type="EMBL" id="GGF51780.1"/>
    </source>
</evidence>
<dbReference type="Pfam" id="PF00535">
    <property type="entry name" value="Glycos_transf_2"/>
    <property type="match status" value="1"/>
</dbReference>
<evidence type="ECO:0000259" key="1">
    <source>
        <dbReference type="Pfam" id="PF00535"/>
    </source>
</evidence>
<dbReference type="InterPro" id="IPR050834">
    <property type="entry name" value="Glycosyltransf_2"/>
</dbReference>
<dbReference type="PANTHER" id="PTHR43685:SF2">
    <property type="entry name" value="GLYCOSYLTRANSFERASE 2-LIKE DOMAIN-CONTAINING PROTEIN"/>
    <property type="match status" value="1"/>
</dbReference>
<dbReference type="Proteomes" id="UP000649179">
    <property type="component" value="Unassembled WGS sequence"/>
</dbReference>